<gene>
    <name evidence="3" type="ordered locus">PHZ_c1882</name>
</gene>
<comment type="similarity">
    <text evidence="1">Belongs to the YciI family.</text>
</comment>
<dbReference type="Gene3D" id="3.30.70.1060">
    <property type="entry name" value="Dimeric alpha+beta barrel"/>
    <property type="match status" value="1"/>
</dbReference>
<dbReference type="Pfam" id="PF03795">
    <property type="entry name" value="YCII"/>
    <property type="match status" value="1"/>
</dbReference>
<accession>B4RCV6</accession>
<evidence type="ECO:0000313" key="4">
    <source>
        <dbReference type="Proteomes" id="UP000001868"/>
    </source>
</evidence>
<reference evidence="3 4" key="1">
    <citation type="journal article" date="2008" name="BMC Genomics">
        <title>Complete genome of Phenylobacterium zucineum - a novel facultative intracellular bacterium isolated from human erythroleukemia cell line K562.</title>
        <authorList>
            <person name="Luo Y."/>
            <person name="Xu X."/>
            <person name="Ding Z."/>
            <person name="Liu Z."/>
            <person name="Zhang B."/>
            <person name="Yan Z."/>
            <person name="Sun J."/>
            <person name="Hu S."/>
            <person name="Hu X."/>
        </authorList>
    </citation>
    <scope>NUCLEOTIDE SEQUENCE [LARGE SCALE GENOMIC DNA]</scope>
    <source>
        <strain evidence="3 4">HLK1</strain>
    </source>
</reference>
<evidence type="ECO:0000313" key="3">
    <source>
        <dbReference type="EMBL" id="ACG78293.1"/>
    </source>
</evidence>
<evidence type="ECO:0000256" key="1">
    <source>
        <dbReference type="ARBA" id="ARBA00007689"/>
    </source>
</evidence>
<feature type="domain" description="YCII-related" evidence="2">
    <location>
        <begin position="1"/>
        <end position="102"/>
    </location>
</feature>
<keyword evidence="4" id="KW-1185">Reference proteome</keyword>
<name>B4RCV6_PHEZH</name>
<dbReference type="eggNOG" id="COG3795">
    <property type="taxonomic scope" value="Bacteria"/>
</dbReference>
<dbReference type="Proteomes" id="UP000001868">
    <property type="component" value="Chromosome"/>
</dbReference>
<dbReference type="AlphaFoldDB" id="B4RCV6"/>
<organism evidence="3 4">
    <name type="scientific">Phenylobacterium zucineum (strain HLK1)</name>
    <dbReference type="NCBI Taxonomy" id="450851"/>
    <lineage>
        <taxon>Bacteria</taxon>
        <taxon>Pseudomonadati</taxon>
        <taxon>Pseudomonadota</taxon>
        <taxon>Alphaproteobacteria</taxon>
        <taxon>Caulobacterales</taxon>
        <taxon>Caulobacteraceae</taxon>
        <taxon>Phenylobacterium</taxon>
    </lineage>
</organism>
<dbReference type="PANTHER" id="PTHR35174">
    <property type="entry name" value="BLL7171 PROTEIN-RELATED"/>
    <property type="match status" value="1"/>
</dbReference>
<protein>
    <recommendedName>
        <fullName evidence="2">YCII-related domain-containing protein</fullName>
    </recommendedName>
</protein>
<dbReference type="InterPro" id="IPR005545">
    <property type="entry name" value="YCII"/>
</dbReference>
<dbReference type="KEGG" id="pzu:PHZ_c1882"/>
<dbReference type="PANTHER" id="PTHR35174:SF4">
    <property type="entry name" value="BLL7163 PROTEIN"/>
    <property type="match status" value="1"/>
</dbReference>
<dbReference type="STRING" id="450851.PHZ_c1882"/>
<dbReference type="HOGENOM" id="CLU_130902_0_0_5"/>
<sequence>MRFMLIRKADAATEAGVMPSRELAKAMMDYHEEMGRHLKILGGDGLHPSARGKRVSFRDGKPLVVDGPFAETKELVAGYTLVEADSWDQVLEWAKKWPCILEEAEVTLEIRQVYELEDFGDVFTGEVKEAYDRALGQTRS</sequence>
<dbReference type="InterPro" id="IPR011008">
    <property type="entry name" value="Dimeric_a/b-barrel"/>
</dbReference>
<dbReference type="RefSeq" id="WP_012522435.1">
    <property type="nucleotide sequence ID" value="NC_011144.1"/>
</dbReference>
<dbReference type="SUPFAM" id="SSF54909">
    <property type="entry name" value="Dimeric alpha+beta barrel"/>
    <property type="match status" value="1"/>
</dbReference>
<dbReference type="EMBL" id="CP000747">
    <property type="protein sequence ID" value="ACG78293.1"/>
    <property type="molecule type" value="Genomic_DNA"/>
</dbReference>
<proteinExistence type="inferred from homology"/>
<evidence type="ECO:0000259" key="2">
    <source>
        <dbReference type="Pfam" id="PF03795"/>
    </source>
</evidence>
<dbReference type="OrthoDB" id="9807535at2"/>